<dbReference type="Proteomes" id="UP000593802">
    <property type="component" value="Chromosome"/>
</dbReference>
<proteinExistence type="predicted"/>
<dbReference type="Pfam" id="PF08348">
    <property type="entry name" value="PAS_6"/>
    <property type="match status" value="1"/>
</dbReference>
<dbReference type="AlphaFoldDB" id="A0A7I8D5X0"/>
<dbReference type="Pfam" id="PF13309">
    <property type="entry name" value="HTH_22"/>
    <property type="match status" value="1"/>
</dbReference>
<evidence type="ECO:0008006" key="5">
    <source>
        <dbReference type="Google" id="ProtNLM"/>
    </source>
</evidence>
<dbReference type="InterPro" id="IPR013559">
    <property type="entry name" value="YheO"/>
</dbReference>
<organism evidence="3 4">
    <name type="scientific">Effusibacillus dendaii</name>
    <dbReference type="NCBI Taxonomy" id="2743772"/>
    <lineage>
        <taxon>Bacteria</taxon>
        <taxon>Bacillati</taxon>
        <taxon>Bacillota</taxon>
        <taxon>Bacilli</taxon>
        <taxon>Bacillales</taxon>
        <taxon>Alicyclobacillaceae</taxon>
        <taxon>Effusibacillus</taxon>
    </lineage>
</organism>
<gene>
    <name evidence="3" type="ORF">skT53_05280</name>
</gene>
<evidence type="ECO:0000259" key="2">
    <source>
        <dbReference type="Pfam" id="PF13309"/>
    </source>
</evidence>
<dbReference type="InterPro" id="IPR039445">
    <property type="entry name" value="DauR-like_HTH"/>
</dbReference>
<feature type="domain" description="Transcriptional regulator DauR-like HTH" evidence="2">
    <location>
        <begin position="101"/>
        <end position="146"/>
    </location>
</feature>
<reference evidence="3 4" key="1">
    <citation type="submission" date="2020-08" db="EMBL/GenBank/DDBJ databases">
        <title>Complete Genome Sequence of Effusibacillus dendaii Strain skT53, Isolated from Farmland soil.</title>
        <authorList>
            <person name="Konishi T."/>
            <person name="Kawasaki H."/>
        </authorList>
    </citation>
    <scope>NUCLEOTIDE SEQUENCE [LARGE SCALE GENOMIC DNA]</scope>
    <source>
        <strain evidence="4">skT53</strain>
    </source>
</reference>
<evidence type="ECO:0000313" key="4">
    <source>
        <dbReference type="Proteomes" id="UP000593802"/>
    </source>
</evidence>
<keyword evidence="4" id="KW-1185">Reference proteome</keyword>
<feature type="domain" description="YheO-like" evidence="1">
    <location>
        <begin position="1"/>
        <end position="71"/>
    </location>
</feature>
<evidence type="ECO:0000313" key="3">
    <source>
        <dbReference type="EMBL" id="BCJ85543.1"/>
    </source>
</evidence>
<dbReference type="EMBL" id="AP023366">
    <property type="protein sequence ID" value="BCJ85543.1"/>
    <property type="molecule type" value="Genomic_DNA"/>
</dbReference>
<dbReference type="PANTHER" id="PTHR35568">
    <property type="entry name" value="TRANSCRIPTIONAL REGULATOR DAUR"/>
    <property type="match status" value="1"/>
</dbReference>
<dbReference type="PANTHER" id="PTHR35568:SF1">
    <property type="entry name" value="TRANSCRIPTIONAL REGULATOR DAUR"/>
    <property type="match status" value="1"/>
</dbReference>
<dbReference type="RefSeq" id="WP_200759654.1">
    <property type="nucleotide sequence ID" value="NZ_AP023366.1"/>
</dbReference>
<dbReference type="InterPro" id="IPR039446">
    <property type="entry name" value="DauR-like"/>
</dbReference>
<name>A0A7I8D5X0_9BACL</name>
<sequence length="152" mass="17366">MTDRKVGESFRHLFYQVLRSGKFRNDYLSNYKITTPNGKIIKSTTALIRDDDGVTVGAFCINFDIGDLLKSNSFLDEFLRIDEEDPSQEESEIVDNVWNVVTDMIRHAVNEYPVSIEEMTKADKIKIVSFLNEKGLFLIKGAIDHIRVSGRS</sequence>
<accession>A0A7I8D5X0</accession>
<evidence type="ECO:0000259" key="1">
    <source>
        <dbReference type="Pfam" id="PF08348"/>
    </source>
</evidence>
<protein>
    <recommendedName>
        <fullName evidence="5">YheO-like domain-containing protein</fullName>
    </recommendedName>
</protein>
<dbReference type="KEGG" id="eff:skT53_05280"/>